<gene>
    <name evidence="2" type="ORF">FHX71_004628</name>
</gene>
<dbReference type="RefSeq" id="WP_182619725.1">
    <property type="nucleotide sequence ID" value="NZ_BAAATF010000014.1"/>
</dbReference>
<evidence type="ECO:0000256" key="1">
    <source>
        <dbReference type="SAM" id="MobiDB-lite"/>
    </source>
</evidence>
<sequence>MNGTAHVGDAGRERDRQAQERRIASWRKHGLEERGWAAERLIEHQGPASVPAVKLPQPIPARCTARAYDGTVVTMVGEVTHVRGPWRSFTAEYPGWGEWSAVVHRDACEYLDR</sequence>
<reference evidence="2 3" key="1">
    <citation type="submission" date="2020-07" db="EMBL/GenBank/DDBJ databases">
        <title>Sequencing the genomes of 1000 actinobacteria strains.</title>
        <authorList>
            <person name="Klenk H.-P."/>
        </authorList>
    </citation>
    <scope>NUCLEOTIDE SEQUENCE [LARGE SCALE GENOMIC DNA]</scope>
    <source>
        <strain evidence="2 3">DSM 44121</strain>
    </source>
</reference>
<evidence type="ECO:0000313" key="3">
    <source>
        <dbReference type="Proteomes" id="UP000540568"/>
    </source>
</evidence>
<feature type="compositionally biased region" description="Basic and acidic residues" evidence="1">
    <location>
        <begin position="9"/>
        <end position="20"/>
    </location>
</feature>
<accession>A0A7W3JD59</accession>
<protein>
    <submittedName>
        <fullName evidence="2">Uncharacterized protein</fullName>
    </submittedName>
</protein>
<dbReference type="EMBL" id="JACGWV010000002">
    <property type="protein sequence ID" value="MBA8810652.1"/>
    <property type="molecule type" value="Genomic_DNA"/>
</dbReference>
<feature type="region of interest" description="Disordered" evidence="1">
    <location>
        <begin position="1"/>
        <end position="20"/>
    </location>
</feature>
<organism evidence="2 3">
    <name type="scientific">Promicromonospora sukumoe</name>
    <dbReference type="NCBI Taxonomy" id="88382"/>
    <lineage>
        <taxon>Bacteria</taxon>
        <taxon>Bacillati</taxon>
        <taxon>Actinomycetota</taxon>
        <taxon>Actinomycetes</taxon>
        <taxon>Micrococcales</taxon>
        <taxon>Promicromonosporaceae</taxon>
        <taxon>Promicromonospora</taxon>
    </lineage>
</organism>
<proteinExistence type="predicted"/>
<keyword evidence="3" id="KW-1185">Reference proteome</keyword>
<evidence type="ECO:0000313" key="2">
    <source>
        <dbReference type="EMBL" id="MBA8810652.1"/>
    </source>
</evidence>
<dbReference type="AlphaFoldDB" id="A0A7W3JD59"/>
<dbReference type="Proteomes" id="UP000540568">
    <property type="component" value="Unassembled WGS sequence"/>
</dbReference>
<comment type="caution">
    <text evidence="2">The sequence shown here is derived from an EMBL/GenBank/DDBJ whole genome shotgun (WGS) entry which is preliminary data.</text>
</comment>
<name>A0A7W3JD59_9MICO</name>